<organism evidence="3 4">
    <name type="scientific">Allobranchiibius huperziae</name>
    <dbReference type="NCBI Taxonomy" id="1874116"/>
    <lineage>
        <taxon>Bacteria</taxon>
        <taxon>Bacillati</taxon>
        <taxon>Actinomycetota</taxon>
        <taxon>Actinomycetes</taxon>
        <taxon>Micrococcales</taxon>
        <taxon>Dermacoccaceae</taxon>
        <taxon>Allobranchiibius</taxon>
    </lineage>
</organism>
<keyword evidence="2" id="KW-0472">Membrane</keyword>
<keyword evidence="2" id="KW-0812">Transmembrane</keyword>
<feature type="compositionally biased region" description="Polar residues" evidence="1">
    <location>
        <begin position="35"/>
        <end position="46"/>
    </location>
</feature>
<dbReference type="EMBL" id="JACCFW010000001">
    <property type="protein sequence ID" value="NYJ73166.1"/>
    <property type="molecule type" value="Genomic_DNA"/>
</dbReference>
<keyword evidence="4" id="KW-1185">Reference proteome</keyword>
<feature type="region of interest" description="Disordered" evidence="1">
    <location>
        <begin position="1"/>
        <end position="217"/>
    </location>
</feature>
<sequence>MSQPTNGEGRSGEHSGGYQQGGSLGQGWEQDEQSDTPYDAQNTGWDATQAVPAAPQEDGAHGALPAQGSEAADVAGSADSGPSSAGEQGYTAGDQQGYSQPSGQEPSGYGQPAGGYGQQGQQGQSDSGYGQQGGYGQSSYGQQAPSDAQGQQGWGQQGQQGGYGQQSPAYGASQPGQAGQVGQQGQADQSGSKGRGWGRQSGQPRDPNSPQAQVSQVVGGAGDGVGALFSDLQFKKSLTERIASLIFLVTIVWAVLHFLSNLVYNFGSQGVGNGVSIKHMSTGSALIHTLTDLVALVLTVGVTRLLLELAVHVSRIAGRTKD</sequence>
<evidence type="ECO:0000256" key="2">
    <source>
        <dbReference type="SAM" id="Phobius"/>
    </source>
</evidence>
<comment type="caution">
    <text evidence="3">The sequence shown here is derived from an EMBL/GenBank/DDBJ whole genome shotgun (WGS) entry which is preliminary data.</text>
</comment>
<dbReference type="AlphaFoldDB" id="A0A853D707"/>
<feature type="transmembrane region" description="Helical" evidence="2">
    <location>
        <begin position="242"/>
        <end position="264"/>
    </location>
</feature>
<protein>
    <recommendedName>
        <fullName evidence="5">DUF4282 domain-containing protein</fullName>
    </recommendedName>
</protein>
<feature type="compositionally biased region" description="Gly residues" evidence="1">
    <location>
        <begin position="152"/>
        <end position="164"/>
    </location>
</feature>
<feature type="compositionally biased region" description="Gly residues" evidence="1">
    <location>
        <begin position="111"/>
        <end position="120"/>
    </location>
</feature>
<feature type="compositionally biased region" description="Polar residues" evidence="1">
    <location>
        <begin position="93"/>
        <end position="105"/>
    </location>
</feature>
<evidence type="ECO:0008006" key="5">
    <source>
        <dbReference type="Google" id="ProtNLM"/>
    </source>
</evidence>
<feature type="compositionally biased region" description="Low complexity" evidence="1">
    <location>
        <begin position="68"/>
        <end position="87"/>
    </location>
</feature>
<name>A0A853D707_9MICO</name>
<accession>A0A853D707</accession>
<proteinExistence type="predicted"/>
<evidence type="ECO:0000313" key="4">
    <source>
        <dbReference type="Proteomes" id="UP000571817"/>
    </source>
</evidence>
<feature type="transmembrane region" description="Helical" evidence="2">
    <location>
        <begin position="284"/>
        <end position="307"/>
    </location>
</feature>
<evidence type="ECO:0000256" key="1">
    <source>
        <dbReference type="SAM" id="MobiDB-lite"/>
    </source>
</evidence>
<dbReference type="RefSeq" id="WP_179478249.1">
    <property type="nucleotide sequence ID" value="NZ_JACCFW010000001.1"/>
</dbReference>
<keyword evidence="2" id="KW-1133">Transmembrane helix</keyword>
<dbReference type="Proteomes" id="UP000571817">
    <property type="component" value="Unassembled WGS sequence"/>
</dbReference>
<gene>
    <name evidence="3" type="ORF">HNR15_000129</name>
</gene>
<feature type="compositionally biased region" description="Polar residues" evidence="1">
    <location>
        <begin position="200"/>
        <end position="210"/>
    </location>
</feature>
<dbReference type="Pfam" id="PF14110">
    <property type="entry name" value="DUF4282"/>
    <property type="match status" value="1"/>
</dbReference>
<feature type="compositionally biased region" description="Gly residues" evidence="1">
    <location>
        <begin position="14"/>
        <end position="25"/>
    </location>
</feature>
<feature type="compositionally biased region" description="Low complexity" evidence="1">
    <location>
        <begin position="171"/>
        <end position="192"/>
    </location>
</feature>
<evidence type="ECO:0000313" key="3">
    <source>
        <dbReference type="EMBL" id="NYJ73166.1"/>
    </source>
</evidence>
<reference evidence="3 4" key="1">
    <citation type="submission" date="2020-07" db="EMBL/GenBank/DDBJ databases">
        <title>Sequencing the genomes of 1000 actinobacteria strains.</title>
        <authorList>
            <person name="Klenk H.-P."/>
        </authorList>
    </citation>
    <scope>NUCLEOTIDE SEQUENCE [LARGE SCALE GENOMIC DNA]</scope>
    <source>
        <strain evidence="3 4">DSM 29531</strain>
    </source>
</reference>
<dbReference type="InterPro" id="IPR025557">
    <property type="entry name" value="DUF4282"/>
</dbReference>